<comment type="subcellular location">
    <subcellularLocation>
        <location evidence="1 10">Cell membrane</location>
        <topology evidence="1 10">Multi-pass membrane protein</topology>
    </subcellularLocation>
</comment>
<comment type="subunit">
    <text evidence="10">Homopentamer.</text>
</comment>
<evidence type="ECO:0000256" key="9">
    <source>
        <dbReference type="ARBA" id="ARBA00023303"/>
    </source>
</evidence>
<dbReference type="InterPro" id="IPR036019">
    <property type="entry name" value="MscL_channel"/>
</dbReference>
<dbReference type="InterPro" id="IPR001185">
    <property type="entry name" value="MS_channel"/>
</dbReference>
<dbReference type="PANTHER" id="PTHR30266">
    <property type="entry name" value="MECHANOSENSITIVE CHANNEL MSCL"/>
    <property type="match status" value="1"/>
</dbReference>
<dbReference type="InterPro" id="IPR019823">
    <property type="entry name" value="Mechanosensitive_channel_CS"/>
</dbReference>
<keyword evidence="3 10" id="KW-0813">Transport</keyword>
<gene>
    <name evidence="10 11" type="primary">mscL</name>
    <name evidence="11" type="ORF">GCM10023258_11100</name>
</gene>
<dbReference type="SUPFAM" id="SSF81330">
    <property type="entry name" value="Gated mechanosensitive channel"/>
    <property type="match status" value="1"/>
</dbReference>
<sequence length="121" mass="13094">MLKGFKDFLMRGNVVDLAVAVVIGTAFAKVVEAFVTVIMDLIGKIGGKPDFSSFKPEGVSVGLFLTQLVTFVIVAAAVYFIVVVPMNRLAALRKKGVEPEPEAPSEEVILLTEIRDSLRAR</sequence>
<dbReference type="RefSeq" id="WP_345506456.1">
    <property type="nucleotide sequence ID" value="NZ_BAABIW010000009.1"/>
</dbReference>
<dbReference type="PROSITE" id="PS01327">
    <property type="entry name" value="MSCL"/>
    <property type="match status" value="1"/>
</dbReference>
<evidence type="ECO:0000256" key="5">
    <source>
        <dbReference type="ARBA" id="ARBA00022692"/>
    </source>
</evidence>
<dbReference type="Gene3D" id="1.10.1200.120">
    <property type="entry name" value="Large-conductance mechanosensitive channel, MscL, domain 1"/>
    <property type="match status" value="1"/>
</dbReference>
<dbReference type="PANTHER" id="PTHR30266:SF2">
    <property type="entry name" value="LARGE-CONDUCTANCE MECHANOSENSITIVE CHANNEL"/>
    <property type="match status" value="1"/>
</dbReference>
<evidence type="ECO:0000256" key="4">
    <source>
        <dbReference type="ARBA" id="ARBA00022475"/>
    </source>
</evidence>
<feature type="transmembrane region" description="Helical" evidence="10">
    <location>
        <begin position="12"/>
        <end position="39"/>
    </location>
</feature>
<dbReference type="Pfam" id="PF01741">
    <property type="entry name" value="MscL"/>
    <property type="match status" value="1"/>
</dbReference>
<name>A0ABP9J5X6_9MICO</name>
<evidence type="ECO:0000256" key="1">
    <source>
        <dbReference type="ARBA" id="ARBA00004651"/>
    </source>
</evidence>
<comment type="caution">
    <text evidence="11">The sequence shown here is derived from an EMBL/GenBank/DDBJ whole genome shotgun (WGS) entry which is preliminary data.</text>
</comment>
<proteinExistence type="inferred from homology"/>
<dbReference type="HAMAP" id="MF_00115">
    <property type="entry name" value="MscL"/>
    <property type="match status" value="1"/>
</dbReference>
<evidence type="ECO:0000313" key="11">
    <source>
        <dbReference type="EMBL" id="GAA5021596.1"/>
    </source>
</evidence>
<evidence type="ECO:0000256" key="8">
    <source>
        <dbReference type="ARBA" id="ARBA00023136"/>
    </source>
</evidence>
<keyword evidence="4 10" id="KW-1003">Cell membrane</keyword>
<dbReference type="PRINTS" id="PR01264">
    <property type="entry name" value="MECHCHANNEL"/>
</dbReference>
<dbReference type="NCBIfam" id="TIGR00220">
    <property type="entry name" value="mscL"/>
    <property type="match status" value="1"/>
</dbReference>
<evidence type="ECO:0000256" key="7">
    <source>
        <dbReference type="ARBA" id="ARBA00023065"/>
    </source>
</evidence>
<keyword evidence="9 10" id="KW-0407">Ion channel</keyword>
<organism evidence="11 12">
    <name type="scientific">Terrabacter aeriphilus</name>
    <dbReference type="NCBI Taxonomy" id="515662"/>
    <lineage>
        <taxon>Bacteria</taxon>
        <taxon>Bacillati</taxon>
        <taxon>Actinomycetota</taxon>
        <taxon>Actinomycetes</taxon>
        <taxon>Micrococcales</taxon>
        <taxon>Intrasporangiaceae</taxon>
        <taxon>Terrabacter</taxon>
    </lineage>
</organism>
<dbReference type="EMBL" id="BAABIW010000009">
    <property type="protein sequence ID" value="GAA5021596.1"/>
    <property type="molecule type" value="Genomic_DNA"/>
</dbReference>
<evidence type="ECO:0000313" key="12">
    <source>
        <dbReference type="Proteomes" id="UP001500427"/>
    </source>
</evidence>
<keyword evidence="6 10" id="KW-1133">Transmembrane helix</keyword>
<evidence type="ECO:0000256" key="2">
    <source>
        <dbReference type="ARBA" id="ARBA00007254"/>
    </source>
</evidence>
<evidence type="ECO:0000256" key="10">
    <source>
        <dbReference type="HAMAP-Rule" id="MF_00115"/>
    </source>
</evidence>
<feature type="transmembrane region" description="Helical" evidence="10">
    <location>
        <begin position="59"/>
        <end position="84"/>
    </location>
</feature>
<keyword evidence="7 10" id="KW-0406">Ion transport</keyword>
<keyword evidence="5 10" id="KW-0812">Transmembrane</keyword>
<comment type="similarity">
    <text evidence="2 10">Belongs to the MscL family.</text>
</comment>
<reference evidence="12" key="1">
    <citation type="journal article" date="2019" name="Int. J. Syst. Evol. Microbiol.">
        <title>The Global Catalogue of Microorganisms (GCM) 10K type strain sequencing project: providing services to taxonomists for standard genome sequencing and annotation.</title>
        <authorList>
            <consortium name="The Broad Institute Genomics Platform"/>
            <consortium name="The Broad Institute Genome Sequencing Center for Infectious Disease"/>
            <person name="Wu L."/>
            <person name="Ma J."/>
        </authorList>
    </citation>
    <scope>NUCLEOTIDE SEQUENCE [LARGE SCALE GENOMIC DNA]</scope>
    <source>
        <strain evidence="12">JCM 17687</strain>
    </source>
</reference>
<keyword evidence="8 10" id="KW-0472">Membrane</keyword>
<evidence type="ECO:0000256" key="6">
    <source>
        <dbReference type="ARBA" id="ARBA00022989"/>
    </source>
</evidence>
<dbReference type="InterPro" id="IPR037673">
    <property type="entry name" value="MSC/AndL"/>
</dbReference>
<evidence type="ECO:0000256" key="3">
    <source>
        <dbReference type="ARBA" id="ARBA00022448"/>
    </source>
</evidence>
<keyword evidence="12" id="KW-1185">Reference proteome</keyword>
<dbReference type="Proteomes" id="UP001500427">
    <property type="component" value="Unassembled WGS sequence"/>
</dbReference>
<protein>
    <recommendedName>
        <fullName evidence="10">Large-conductance mechanosensitive channel</fullName>
    </recommendedName>
</protein>
<accession>A0ABP9J5X6</accession>
<comment type="function">
    <text evidence="10">Channel that opens in response to stretch forces in the membrane lipid bilayer. May participate in the regulation of osmotic pressure changes within the cell.</text>
</comment>